<feature type="region of interest" description="Disordered" evidence="6">
    <location>
        <begin position="66"/>
        <end position="85"/>
    </location>
</feature>
<feature type="transmembrane region" description="Helical" evidence="7">
    <location>
        <begin position="168"/>
        <end position="187"/>
    </location>
</feature>
<dbReference type="InterPro" id="IPR043216">
    <property type="entry name" value="PAP-like"/>
</dbReference>
<proteinExistence type="inferred from homology"/>
<evidence type="ECO:0000256" key="7">
    <source>
        <dbReference type="SAM" id="Phobius"/>
    </source>
</evidence>
<reference evidence="9" key="1">
    <citation type="submission" date="2022-11" db="EMBL/GenBank/DDBJ databases">
        <authorList>
            <person name="Scott C."/>
            <person name="Bruce N."/>
        </authorList>
    </citation>
    <scope>NUCLEOTIDE SEQUENCE</scope>
</reference>
<dbReference type="GO" id="GO:0046839">
    <property type="term" value="P:phospholipid dephosphorylation"/>
    <property type="evidence" value="ECO:0007669"/>
    <property type="project" value="TreeGrafter"/>
</dbReference>
<dbReference type="AlphaFoldDB" id="A0A9P1M9F6"/>
<feature type="transmembrane region" description="Helical" evidence="7">
    <location>
        <begin position="271"/>
        <end position="289"/>
    </location>
</feature>
<evidence type="ECO:0000256" key="4">
    <source>
        <dbReference type="ARBA" id="ARBA00022989"/>
    </source>
</evidence>
<keyword evidence="5 7" id="KW-0472">Membrane</keyword>
<keyword evidence="10" id="KW-1185">Reference proteome</keyword>
<sequence>MNFHQNRAAAAQEEGALPHTDRHAEKHGVTPNGSQAPPRYQRLFGPFGRRNAHPADDTAVATGAVPATTGAAGATGATGTTGTQRGWRRNNKVHFFVEWLKYTWIDIATILVIGIITLALFLSSPVGGRRFPITYPMQQALASGQSVGTQIVDASLAYPYREWTVPSWLVAILGFLIPVIVIALFQLRIHSLWDLTNGVMGSAYAIIIGECTHVFLKTIIGGFRPHFLEVCDPDPAKFGTGTGYGNIYFSTDICRGKDKDLLKQAMTSFPSGHAVCAFAGLGFLFFYLNGKLKPWSNYRPMAWEIAATLLPLLGALLLACSVLVNANHHGHDVVVGGVIGFLSAMAVYRTYYAAIWDWRFNHIPMKPLKLVEYDLAREENLRRVVFKKGFWHAGRAGPVKAGPGMTGAAAGANGVGNGHEHHASHGMARRGHGVSNGHGLDNGHAHGAINGHDAGYGHSHGGIRNGVGRRPVGAPPSHQDFTEDIV</sequence>
<dbReference type="SUPFAM" id="SSF48317">
    <property type="entry name" value="Acid phosphatase/Vanadium-dependent haloperoxidase"/>
    <property type="match status" value="1"/>
</dbReference>
<dbReference type="PANTHER" id="PTHR10165:SF84">
    <property type="entry name" value="PHOSPHATIDIC ACID PHOSPHATASE BETA"/>
    <property type="match status" value="1"/>
</dbReference>
<evidence type="ECO:0000256" key="3">
    <source>
        <dbReference type="ARBA" id="ARBA00022692"/>
    </source>
</evidence>
<comment type="caution">
    <text evidence="9">The sequence shown here is derived from an EMBL/GenBank/DDBJ whole genome shotgun (WGS) entry which is preliminary data.</text>
</comment>
<accession>A0A9P1M9F6</accession>
<keyword evidence="4 7" id="KW-1133">Transmembrane helix</keyword>
<feature type="transmembrane region" description="Helical" evidence="7">
    <location>
        <begin position="199"/>
        <end position="220"/>
    </location>
</feature>
<organism evidence="9 10">
    <name type="scientific">Parascedosporium putredinis</name>
    <dbReference type="NCBI Taxonomy" id="1442378"/>
    <lineage>
        <taxon>Eukaryota</taxon>
        <taxon>Fungi</taxon>
        <taxon>Dikarya</taxon>
        <taxon>Ascomycota</taxon>
        <taxon>Pezizomycotina</taxon>
        <taxon>Sordariomycetes</taxon>
        <taxon>Hypocreomycetidae</taxon>
        <taxon>Microascales</taxon>
        <taxon>Microascaceae</taxon>
        <taxon>Parascedosporium</taxon>
    </lineage>
</organism>
<feature type="transmembrane region" description="Helical" evidence="7">
    <location>
        <begin position="336"/>
        <end position="356"/>
    </location>
</feature>
<comment type="subcellular location">
    <subcellularLocation>
        <location evidence="1">Membrane</location>
        <topology evidence="1">Multi-pass membrane protein</topology>
    </subcellularLocation>
</comment>
<name>A0A9P1M9F6_9PEZI</name>
<dbReference type="EMBL" id="CALLCH030000012">
    <property type="protein sequence ID" value="CAI4214671.1"/>
    <property type="molecule type" value="Genomic_DNA"/>
</dbReference>
<dbReference type="GO" id="GO:0016020">
    <property type="term" value="C:membrane"/>
    <property type="evidence" value="ECO:0007669"/>
    <property type="project" value="UniProtKB-SubCell"/>
</dbReference>
<evidence type="ECO:0000313" key="9">
    <source>
        <dbReference type="EMBL" id="CAI4214671.1"/>
    </source>
</evidence>
<dbReference type="GO" id="GO:0006644">
    <property type="term" value="P:phospholipid metabolic process"/>
    <property type="evidence" value="ECO:0007669"/>
    <property type="project" value="InterPro"/>
</dbReference>
<evidence type="ECO:0000256" key="1">
    <source>
        <dbReference type="ARBA" id="ARBA00004141"/>
    </source>
</evidence>
<evidence type="ECO:0000259" key="8">
    <source>
        <dbReference type="SMART" id="SM00014"/>
    </source>
</evidence>
<dbReference type="Proteomes" id="UP000838763">
    <property type="component" value="Unassembled WGS sequence"/>
</dbReference>
<comment type="similarity">
    <text evidence="2">Belongs to the PA-phosphatase related phosphoesterase family.</text>
</comment>
<dbReference type="GO" id="GO:0008195">
    <property type="term" value="F:phosphatidate phosphatase activity"/>
    <property type="evidence" value="ECO:0007669"/>
    <property type="project" value="TreeGrafter"/>
</dbReference>
<dbReference type="InterPro" id="IPR036938">
    <property type="entry name" value="PAP2/HPO_sf"/>
</dbReference>
<evidence type="ECO:0000256" key="2">
    <source>
        <dbReference type="ARBA" id="ARBA00008816"/>
    </source>
</evidence>
<keyword evidence="3 7" id="KW-0812">Transmembrane</keyword>
<dbReference type="Gene3D" id="1.20.144.10">
    <property type="entry name" value="Phosphatidic acid phosphatase type 2/haloperoxidase"/>
    <property type="match status" value="1"/>
</dbReference>
<evidence type="ECO:0000256" key="5">
    <source>
        <dbReference type="ARBA" id="ARBA00023136"/>
    </source>
</evidence>
<feature type="transmembrane region" description="Helical" evidence="7">
    <location>
        <begin position="301"/>
        <end position="324"/>
    </location>
</feature>
<dbReference type="PANTHER" id="PTHR10165">
    <property type="entry name" value="LIPID PHOSPHATE PHOSPHATASE"/>
    <property type="match status" value="1"/>
</dbReference>
<evidence type="ECO:0000313" key="10">
    <source>
        <dbReference type="Proteomes" id="UP000838763"/>
    </source>
</evidence>
<feature type="region of interest" description="Disordered" evidence="6">
    <location>
        <begin position="1"/>
        <end position="41"/>
    </location>
</feature>
<feature type="domain" description="Phosphatidic acid phosphatase type 2/haloperoxidase" evidence="8">
    <location>
        <begin position="199"/>
        <end position="348"/>
    </location>
</feature>
<evidence type="ECO:0000256" key="6">
    <source>
        <dbReference type="SAM" id="MobiDB-lite"/>
    </source>
</evidence>
<protein>
    <recommendedName>
        <fullName evidence="8">Phosphatidic acid phosphatase type 2/haloperoxidase domain-containing protein</fullName>
    </recommendedName>
</protein>
<feature type="compositionally biased region" description="Basic and acidic residues" evidence="6">
    <location>
        <begin position="19"/>
        <end position="28"/>
    </location>
</feature>
<dbReference type="InterPro" id="IPR000326">
    <property type="entry name" value="PAP2/HPO"/>
</dbReference>
<gene>
    <name evidence="9" type="ORF">PPNO1_LOCUS4399</name>
</gene>
<feature type="transmembrane region" description="Helical" evidence="7">
    <location>
        <begin position="99"/>
        <end position="122"/>
    </location>
</feature>
<dbReference type="Pfam" id="PF01569">
    <property type="entry name" value="PAP2"/>
    <property type="match status" value="1"/>
</dbReference>
<dbReference type="OrthoDB" id="10030083at2759"/>
<feature type="compositionally biased region" description="Low complexity" evidence="6">
    <location>
        <begin position="66"/>
        <end position="83"/>
    </location>
</feature>
<dbReference type="SMART" id="SM00014">
    <property type="entry name" value="acidPPc"/>
    <property type="match status" value="1"/>
</dbReference>
<feature type="region of interest" description="Disordered" evidence="6">
    <location>
        <begin position="416"/>
        <end position="486"/>
    </location>
</feature>